<dbReference type="CDD" id="cd06171">
    <property type="entry name" value="Sigma70_r4"/>
    <property type="match status" value="1"/>
</dbReference>
<evidence type="ECO:0000259" key="5">
    <source>
        <dbReference type="PROSITE" id="PS00622"/>
    </source>
</evidence>
<dbReference type="InterPro" id="IPR014284">
    <property type="entry name" value="RNA_pol_sigma-70_dom"/>
</dbReference>
<organism evidence="6 7">
    <name type="scientific">Chitinophaga costaii</name>
    <dbReference type="NCBI Taxonomy" id="1335309"/>
    <lineage>
        <taxon>Bacteria</taxon>
        <taxon>Pseudomonadati</taxon>
        <taxon>Bacteroidota</taxon>
        <taxon>Chitinophagia</taxon>
        <taxon>Chitinophagales</taxon>
        <taxon>Chitinophagaceae</taxon>
        <taxon>Chitinophaga</taxon>
    </lineage>
</organism>
<reference evidence="6 7" key="1">
    <citation type="submission" date="2016-08" db="EMBL/GenBank/DDBJ databases">
        <authorList>
            <person name="Seilhamer J.J."/>
        </authorList>
    </citation>
    <scope>NUCLEOTIDE SEQUENCE [LARGE SCALE GENOMIC DNA]</scope>
    <source>
        <strain evidence="6 7">A37T2</strain>
    </source>
</reference>
<dbReference type="PANTHER" id="PTHR43133:SF46">
    <property type="entry name" value="RNA POLYMERASE SIGMA-70 FACTOR ECF SUBFAMILY"/>
    <property type="match status" value="1"/>
</dbReference>
<dbReference type="RefSeq" id="WP_089714613.1">
    <property type="nucleotide sequence ID" value="NZ_FMAR01000015.1"/>
</dbReference>
<name>A0A1C4FME7_9BACT</name>
<dbReference type="InterPro" id="IPR014327">
    <property type="entry name" value="RNA_pol_sigma70_bacteroid"/>
</dbReference>
<keyword evidence="7" id="KW-1185">Reference proteome</keyword>
<evidence type="ECO:0000256" key="3">
    <source>
        <dbReference type="ARBA" id="ARBA00023082"/>
    </source>
</evidence>
<dbReference type="Proteomes" id="UP000242818">
    <property type="component" value="Unassembled WGS sequence"/>
</dbReference>
<dbReference type="InterPro" id="IPR000792">
    <property type="entry name" value="Tscrpt_reg_LuxR_C"/>
</dbReference>
<dbReference type="STRING" id="1335309.GA0116948_11587"/>
<dbReference type="GO" id="GO:0016987">
    <property type="term" value="F:sigma factor activity"/>
    <property type="evidence" value="ECO:0007669"/>
    <property type="project" value="UniProtKB-KW"/>
</dbReference>
<dbReference type="PANTHER" id="PTHR43133">
    <property type="entry name" value="RNA POLYMERASE ECF-TYPE SIGMA FACTO"/>
    <property type="match status" value="1"/>
</dbReference>
<keyword evidence="4" id="KW-0804">Transcription</keyword>
<comment type="similarity">
    <text evidence="1">Belongs to the sigma-70 factor family. ECF subfamily.</text>
</comment>
<dbReference type="Pfam" id="PF08281">
    <property type="entry name" value="Sigma70_r4_2"/>
    <property type="match status" value="1"/>
</dbReference>
<dbReference type="SUPFAM" id="SSF88659">
    <property type="entry name" value="Sigma3 and sigma4 domains of RNA polymerase sigma factors"/>
    <property type="match status" value="1"/>
</dbReference>
<dbReference type="InterPro" id="IPR013249">
    <property type="entry name" value="RNA_pol_sigma70_r4_t2"/>
</dbReference>
<dbReference type="InterPro" id="IPR007627">
    <property type="entry name" value="RNA_pol_sigma70_r2"/>
</dbReference>
<dbReference type="AlphaFoldDB" id="A0A1C4FME7"/>
<dbReference type="Pfam" id="PF04542">
    <property type="entry name" value="Sigma70_r2"/>
    <property type="match status" value="1"/>
</dbReference>
<evidence type="ECO:0000256" key="1">
    <source>
        <dbReference type="ARBA" id="ARBA00010641"/>
    </source>
</evidence>
<dbReference type="SUPFAM" id="SSF88946">
    <property type="entry name" value="Sigma2 domain of RNA polymerase sigma factors"/>
    <property type="match status" value="1"/>
</dbReference>
<keyword evidence="3" id="KW-0731">Sigma factor</keyword>
<gene>
    <name evidence="6" type="ORF">GA0116948_11587</name>
</gene>
<accession>A0A1C4FME7</accession>
<dbReference type="InterPro" id="IPR039425">
    <property type="entry name" value="RNA_pol_sigma-70-like"/>
</dbReference>
<dbReference type="PROSITE" id="PS00622">
    <property type="entry name" value="HTH_LUXR_1"/>
    <property type="match status" value="1"/>
</dbReference>
<keyword evidence="2" id="KW-0805">Transcription regulation</keyword>
<dbReference type="GO" id="GO:0003677">
    <property type="term" value="F:DNA binding"/>
    <property type="evidence" value="ECO:0007669"/>
    <property type="project" value="InterPro"/>
</dbReference>
<dbReference type="EMBL" id="FMAR01000015">
    <property type="protein sequence ID" value="SCC57148.1"/>
    <property type="molecule type" value="Genomic_DNA"/>
</dbReference>
<evidence type="ECO:0000256" key="4">
    <source>
        <dbReference type="ARBA" id="ARBA00023163"/>
    </source>
</evidence>
<dbReference type="InterPro" id="IPR036388">
    <property type="entry name" value="WH-like_DNA-bd_sf"/>
</dbReference>
<evidence type="ECO:0000256" key="2">
    <source>
        <dbReference type="ARBA" id="ARBA00023015"/>
    </source>
</evidence>
<dbReference type="Gene3D" id="1.10.10.10">
    <property type="entry name" value="Winged helix-like DNA-binding domain superfamily/Winged helix DNA-binding domain"/>
    <property type="match status" value="1"/>
</dbReference>
<dbReference type="NCBIfam" id="TIGR02985">
    <property type="entry name" value="Sig70_bacteroi1"/>
    <property type="match status" value="1"/>
</dbReference>
<sequence length="191" mass="22289">MPVSEKEQLLTWQQEIAAGNQRSFDQLFRCLYGRLVHFAVQFVASSEIAEEIVSDVFSNLWLKRDTLPGIHNLPVYLFVAVKHRCFNHREQFSTLHVQLEQLDDGMLQDLHDPEKELEWKELFHRIDMAVATLPAQCKMIFKMVKEGGLKYREVAAILDISVKTVETQLYRATKKIKAALEEGERERHLHQ</sequence>
<evidence type="ECO:0000313" key="7">
    <source>
        <dbReference type="Proteomes" id="UP000242818"/>
    </source>
</evidence>
<dbReference type="InterPro" id="IPR013325">
    <property type="entry name" value="RNA_pol_sigma_r2"/>
</dbReference>
<feature type="domain" description="HTH luxR-type" evidence="5">
    <location>
        <begin position="148"/>
        <end position="175"/>
    </location>
</feature>
<protein>
    <submittedName>
        <fullName evidence="6">RNA polymerase sigma-70 factor, ECF subfamily</fullName>
    </submittedName>
</protein>
<dbReference type="NCBIfam" id="TIGR02937">
    <property type="entry name" value="sigma70-ECF"/>
    <property type="match status" value="1"/>
</dbReference>
<dbReference type="GO" id="GO:0006352">
    <property type="term" value="P:DNA-templated transcription initiation"/>
    <property type="evidence" value="ECO:0007669"/>
    <property type="project" value="InterPro"/>
</dbReference>
<proteinExistence type="inferred from homology"/>
<evidence type="ECO:0000313" key="6">
    <source>
        <dbReference type="EMBL" id="SCC57148.1"/>
    </source>
</evidence>
<dbReference type="Gene3D" id="1.10.1740.10">
    <property type="match status" value="1"/>
</dbReference>
<dbReference type="InterPro" id="IPR013324">
    <property type="entry name" value="RNA_pol_sigma_r3/r4-like"/>
</dbReference>